<evidence type="ECO:0008006" key="3">
    <source>
        <dbReference type="Google" id="ProtNLM"/>
    </source>
</evidence>
<dbReference type="InterPro" id="IPR011856">
    <property type="entry name" value="tRNA_endonuc-like_dom_sf"/>
</dbReference>
<name>A0A1E2UTI0_9GAMM</name>
<keyword evidence="2" id="KW-1185">Reference proteome</keyword>
<evidence type="ECO:0000313" key="1">
    <source>
        <dbReference type="EMBL" id="ODB98040.1"/>
    </source>
</evidence>
<reference evidence="1 2" key="1">
    <citation type="submission" date="2016-03" db="EMBL/GenBank/DDBJ databases">
        <title>Chemosynthetic sulphur-oxidizing symbionts of marine invertebrate animals are capable of nitrogen fixation.</title>
        <authorList>
            <person name="Petersen J.M."/>
            <person name="Kemper A."/>
            <person name="Gruber-Vodicka H."/>
            <person name="Cardini U."/>
            <person name="Geest Mvander."/>
            <person name="Kleiner M."/>
            <person name="Bulgheresi S."/>
            <person name="Fussmann M."/>
            <person name="Herbold C."/>
            <person name="Seah B.K.B."/>
            <person name="Antony C.Paul."/>
            <person name="Liu D."/>
            <person name="Belitz A."/>
            <person name="Weber M."/>
        </authorList>
    </citation>
    <scope>NUCLEOTIDE SEQUENCE [LARGE SCALE GENOMIC DNA]</scope>
    <source>
        <strain evidence="1">G_D</strain>
    </source>
</reference>
<dbReference type="Proteomes" id="UP000094849">
    <property type="component" value="Unassembled WGS sequence"/>
</dbReference>
<accession>A0A1E2UTI0</accession>
<dbReference type="GO" id="GO:0003676">
    <property type="term" value="F:nucleic acid binding"/>
    <property type="evidence" value="ECO:0007669"/>
    <property type="project" value="InterPro"/>
</dbReference>
<sequence length="353" mass="40584">MPIFRIDDKKIVPIQRTTFAEQGLRERFDLQVLLKSQIDVISPDTLIVAEEFGAWEESRRRIDLLGIDKGGNLVVIELKRTEDGGHMDLQAIRYAAMISTLTFDRLVTIYAQYLKDNNIDKDATETLLEFLDWSDPDEEQFGQEVKIVLASAEFSKELTTSVMWLNDYGLDIRCVRMHPYTSEGKVFLDVQTVIPIPEVADYQVRIREKKQRERESRNSTRDFTKYDLQIVDHEYAALSKRWLMFRLVSGILANGGTPEEIMEAIPWRKNRLFEVIEGTLSGDEVHEIIMQNDPGGTIPRAKRYFCGEDEVFHADGKTYVLSNQWGRGTLEAVDSLMKGFPNLNIKISPSQPQ</sequence>
<dbReference type="RefSeq" id="WP_069024708.1">
    <property type="nucleotide sequence ID" value="NZ_LVJZ01000003.1"/>
</dbReference>
<gene>
    <name evidence="1" type="ORF">A3196_15505</name>
</gene>
<dbReference type="Gene3D" id="3.40.1350.10">
    <property type="match status" value="1"/>
</dbReference>
<proteinExistence type="predicted"/>
<organism evidence="1 2">
    <name type="scientific">Candidatus Thiodiazotropha endoloripes</name>
    <dbReference type="NCBI Taxonomy" id="1818881"/>
    <lineage>
        <taxon>Bacteria</taxon>
        <taxon>Pseudomonadati</taxon>
        <taxon>Pseudomonadota</taxon>
        <taxon>Gammaproteobacteria</taxon>
        <taxon>Chromatiales</taxon>
        <taxon>Sedimenticolaceae</taxon>
        <taxon>Candidatus Thiodiazotropha</taxon>
    </lineage>
</organism>
<evidence type="ECO:0000313" key="2">
    <source>
        <dbReference type="Proteomes" id="UP000094849"/>
    </source>
</evidence>
<comment type="caution">
    <text evidence="1">The sequence shown here is derived from an EMBL/GenBank/DDBJ whole genome shotgun (WGS) entry which is preliminary data.</text>
</comment>
<protein>
    <recommendedName>
        <fullName evidence="3">Endonuclease NucS</fullName>
    </recommendedName>
</protein>
<dbReference type="AlphaFoldDB" id="A0A1E2UTI0"/>
<dbReference type="EMBL" id="LVJZ01000003">
    <property type="protein sequence ID" value="ODB98040.1"/>
    <property type="molecule type" value="Genomic_DNA"/>
</dbReference>
<dbReference type="STRING" id="1818881.A3196_15505"/>